<gene>
    <name evidence="2" type="ORF">FSP39_014230</name>
</gene>
<accession>A0AA88YQX6</accession>
<sequence>MASSVNKTESHIEHSSPLSSKLTDEKEVSFHSVQFDDTPPAHRKGPIANRWINDPENMFAGVQRKRSARFFLSGIDNRSTKSGILSYIESKGVRVTHMILFNARTERSPLTAKINVPLQHASLIEPGRFWPKGVRCRRWLSNREWEEKCAQSDNYEARYRREDWDDVDDD</sequence>
<evidence type="ECO:0000313" key="2">
    <source>
        <dbReference type="EMBL" id="KAK3104967.1"/>
    </source>
</evidence>
<comment type="caution">
    <text evidence="2">The sequence shown here is derived from an EMBL/GenBank/DDBJ whole genome shotgun (WGS) entry which is preliminary data.</text>
</comment>
<evidence type="ECO:0000313" key="3">
    <source>
        <dbReference type="Proteomes" id="UP001186944"/>
    </source>
</evidence>
<organism evidence="2 3">
    <name type="scientific">Pinctada imbricata</name>
    <name type="common">Atlantic pearl-oyster</name>
    <name type="synonym">Pinctada martensii</name>
    <dbReference type="NCBI Taxonomy" id="66713"/>
    <lineage>
        <taxon>Eukaryota</taxon>
        <taxon>Metazoa</taxon>
        <taxon>Spiralia</taxon>
        <taxon>Lophotrochozoa</taxon>
        <taxon>Mollusca</taxon>
        <taxon>Bivalvia</taxon>
        <taxon>Autobranchia</taxon>
        <taxon>Pteriomorphia</taxon>
        <taxon>Pterioida</taxon>
        <taxon>Pterioidea</taxon>
        <taxon>Pteriidae</taxon>
        <taxon>Pinctada</taxon>
    </lineage>
</organism>
<dbReference type="EMBL" id="VSWD01000004">
    <property type="protein sequence ID" value="KAK3104967.1"/>
    <property type="molecule type" value="Genomic_DNA"/>
</dbReference>
<reference evidence="2" key="1">
    <citation type="submission" date="2019-08" db="EMBL/GenBank/DDBJ databases">
        <title>The improved chromosome-level genome for the pearl oyster Pinctada fucata martensii using PacBio sequencing and Hi-C.</title>
        <authorList>
            <person name="Zheng Z."/>
        </authorList>
    </citation>
    <scope>NUCLEOTIDE SEQUENCE</scope>
    <source>
        <strain evidence="2">ZZ-2019</strain>
        <tissue evidence="2">Adductor muscle</tissue>
    </source>
</reference>
<name>A0AA88YQX6_PINIB</name>
<dbReference type="Proteomes" id="UP001186944">
    <property type="component" value="Unassembled WGS sequence"/>
</dbReference>
<dbReference type="AlphaFoldDB" id="A0AA88YQX6"/>
<protein>
    <submittedName>
        <fullName evidence="2">Uncharacterized protein</fullName>
    </submittedName>
</protein>
<keyword evidence="3" id="KW-1185">Reference proteome</keyword>
<feature type="region of interest" description="Disordered" evidence="1">
    <location>
        <begin position="1"/>
        <end position="24"/>
    </location>
</feature>
<proteinExistence type="predicted"/>
<evidence type="ECO:0000256" key="1">
    <source>
        <dbReference type="SAM" id="MobiDB-lite"/>
    </source>
</evidence>